<dbReference type="AlphaFoldDB" id="A0A4Y2GQE3"/>
<proteinExistence type="predicted"/>
<evidence type="ECO:0000313" key="3">
    <source>
        <dbReference type="Proteomes" id="UP000499080"/>
    </source>
</evidence>
<feature type="compositionally biased region" description="Polar residues" evidence="1">
    <location>
        <begin position="1"/>
        <end position="14"/>
    </location>
</feature>
<organism evidence="2 3">
    <name type="scientific">Araneus ventricosus</name>
    <name type="common">Orbweaver spider</name>
    <name type="synonym">Epeira ventricosa</name>
    <dbReference type="NCBI Taxonomy" id="182803"/>
    <lineage>
        <taxon>Eukaryota</taxon>
        <taxon>Metazoa</taxon>
        <taxon>Ecdysozoa</taxon>
        <taxon>Arthropoda</taxon>
        <taxon>Chelicerata</taxon>
        <taxon>Arachnida</taxon>
        <taxon>Araneae</taxon>
        <taxon>Araneomorphae</taxon>
        <taxon>Entelegynae</taxon>
        <taxon>Araneoidea</taxon>
        <taxon>Araneidae</taxon>
        <taxon>Araneus</taxon>
    </lineage>
</organism>
<sequence>MSSLSAAVEIQTTALPEGHHEEVGYQSPSRALPLHADDHASGQPRE</sequence>
<accession>A0A4Y2GQE3</accession>
<reference evidence="2 3" key="1">
    <citation type="journal article" date="2019" name="Sci. Rep.">
        <title>Orb-weaving spider Araneus ventricosus genome elucidates the spidroin gene catalogue.</title>
        <authorList>
            <person name="Kono N."/>
            <person name="Nakamura H."/>
            <person name="Ohtoshi R."/>
            <person name="Moran D.A.P."/>
            <person name="Shinohara A."/>
            <person name="Yoshida Y."/>
            <person name="Fujiwara M."/>
            <person name="Mori M."/>
            <person name="Tomita M."/>
            <person name="Arakawa K."/>
        </authorList>
    </citation>
    <scope>NUCLEOTIDE SEQUENCE [LARGE SCALE GENOMIC DNA]</scope>
</reference>
<gene>
    <name evidence="2" type="ORF">AVEN_107212_1</name>
</gene>
<comment type="caution">
    <text evidence="2">The sequence shown here is derived from an EMBL/GenBank/DDBJ whole genome shotgun (WGS) entry which is preliminary data.</text>
</comment>
<dbReference type="Proteomes" id="UP000499080">
    <property type="component" value="Unassembled WGS sequence"/>
</dbReference>
<feature type="non-terminal residue" evidence="2">
    <location>
        <position position="46"/>
    </location>
</feature>
<protein>
    <submittedName>
        <fullName evidence="2">Uncharacterized protein</fullName>
    </submittedName>
</protein>
<evidence type="ECO:0000256" key="1">
    <source>
        <dbReference type="SAM" id="MobiDB-lite"/>
    </source>
</evidence>
<name>A0A4Y2GQE3_ARAVE</name>
<evidence type="ECO:0000313" key="2">
    <source>
        <dbReference type="EMBL" id="GBM55813.1"/>
    </source>
</evidence>
<feature type="region of interest" description="Disordered" evidence="1">
    <location>
        <begin position="1"/>
        <end position="46"/>
    </location>
</feature>
<dbReference type="EMBL" id="BGPR01255589">
    <property type="protein sequence ID" value="GBM55813.1"/>
    <property type="molecule type" value="Genomic_DNA"/>
</dbReference>
<keyword evidence="3" id="KW-1185">Reference proteome</keyword>
<feature type="compositionally biased region" description="Basic and acidic residues" evidence="1">
    <location>
        <begin position="35"/>
        <end position="46"/>
    </location>
</feature>